<dbReference type="Proteomes" id="UP000662111">
    <property type="component" value="Unassembled WGS sequence"/>
</dbReference>
<gene>
    <name evidence="2" type="ORF">GCM10011509_30030</name>
</gene>
<sequence>MKNRALVVAIALALPLSLAACGNDDEAQAAEAISASMMEQEEDSFAVDQEQADCVGEGLVETVGVEQLQGYGMLTDDLQVDESVDEVTMSAEDADASAEVFVGCVDAQTMFAEEIAADEELTAEQQECIGEVMDEEALTELFSMMFQGKEDEAMEDLMGPLMACLF</sequence>
<dbReference type="RefSeq" id="WP_022922260.1">
    <property type="nucleotide sequence ID" value="NZ_BMLB01000007.1"/>
</dbReference>
<feature type="chain" id="PRO_5046022840" evidence="1">
    <location>
        <begin position="20"/>
        <end position="166"/>
    </location>
</feature>
<feature type="signal peptide" evidence="1">
    <location>
        <begin position="1"/>
        <end position="19"/>
    </location>
</feature>
<comment type="caution">
    <text evidence="2">The sequence shown here is derived from an EMBL/GenBank/DDBJ whole genome shotgun (WGS) entry which is preliminary data.</text>
</comment>
<evidence type="ECO:0000256" key="1">
    <source>
        <dbReference type="SAM" id="SignalP"/>
    </source>
</evidence>
<evidence type="ECO:0000313" key="3">
    <source>
        <dbReference type="Proteomes" id="UP000662111"/>
    </source>
</evidence>
<reference evidence="3" key="1">
    <citation type="journal article" date="2019" name="Int. J. Syst. Evol. Microbiol.">
        <title>The Global Catalogue of Microorganisms (GCM) 10K type strain sequencing project: providing services to taxonomists for standard genome sequencing and annotation.</title>
        <authorList>
            <consortium name="The Broad Institute Genomics Platform"/>
            <consortium name="The Broad Institute Genome Sequencing Center for Infectious Disease"/>
            <person name="Wu L."/>
            <person name="Ma J."/>
        </authorList>
    </citation>
    <scope>NUCLEOTIDE SEQUENCE [LARGE SCALE GENOMIC DNA]</scope>
    <source>
        <strain evidence="3">CGMCC 1.5362</strain>
    </source>
</reference>
<keyword evidence="3" id="KW-1185">Reference proteome</keyword>
<proteinExistence type="predicted"/>
<name>A0ABQ2FEE3_9MICO</name>
<organism evidence="2 3">
    <name type="scientific">Ornithinimicrobium pekingense</name>
    <dbReference type="NCBI Taxonomy" id="384677"/>
    <lineage>
        <taxon>Bacteria</taxon>
        <taxon>Bacillati</taxon>
        <taxon>Actinomycetota</taxon>
        <taxon>Actinomycetes</taxon>
        <taxon>Micrococcales</taxon>
        <taxon>Ornithinimicrobiaceae</taxon>
        <taxon>Ornithinimicrobium</taxon>
    </lineage>
</organism>
<accession>A0ABQ2FEE3</accession>
<keyword evidence="1" id="KW-0732">Signal</keyword>
<dbReference type="EMBL" id="BMLB01000007">
    <property type="protein sequence ID" value="GGK79512.1"/>
    <property type="molecule type" value="Genomic_DNA"/>
</dbReference>
<protein>
    <submittedName>
        <fullName evidence="2">Uncharacterized protein</fullName>
    </submittedName>
</protein>
<dbReference type="PROSITE" id="PS51257">
    <property type="entry name" value="PROKAR_LIPOPROTEIN"/>
    <property type="match status" value="1"/>
</dbReference>
<evidence type="ECO:0000313" key="2">
    <source>
        <dbReference type="EMBL" id="GGK79512.1"/>
    </source>
</evidence>